<feature type="transmembrane region" description="Helical" evidence="1">
    <location>
        <begin position="35"/>
        <end position="51"/>
    </location>
</feature>
<accession>A0A224YBK4</accession>
<dbReference type="AlphaFoldDB" id="A0A224YBK4"/>
<keyword evidence="1" id="KW-0812">Transmembrane</keyword>
<feature type="transmembrane region" description="Helical" evidence="1">
    <location>
        <begin position="100"/>
        <end position="120"/>
    </location>
</feature>
<protein>
    <submittedName>
        <fullName evidence="2">Uncharacterized protein</fullName>
    </submittedName>
</protein>
<reference evidence="2" key="1">
    <citation type="journal article" date="2017" name="Parasit. Vectors">
        <title>Sialotranscriptomics of Rhipicephalus zambeziensis reveals intricate expression profiles of secretory proteins and suggests tight temporal transcriptional regulation during blood-feeding.</title>
        <authorList>
            <person name="de Castro M.H."/>
            <person name="de Klerk D."/>
            <person name="Pienaar R."/>
            <person name="Rees D.J.G."/>
            <person name="Mans B.J."/>
        </authorList>
    </citation>
    <scope>NUCLEOTIDE SEQUENCE</scope>
    <source>
        <tissue evidence="2">Salivary glands</tissue>
    </source>
</reference>
<sequence length="123" mass="14009">MPQGNHSPYPVAKLLFGMFLFFHFVRFYFVRPREAFGILFFFFFFGVIKRTQFKGFHAVACDAKAPRCSFARRSHRLLPTRGFLHAGLVPAMSQCLLEHLVHFTAACLVLLCLGISHLVIGDS</sequence>
<evidence type="ECO:0000313" key="2">
    <source>
        <dbReference type="EMBL" id="MAA13049.1"/>
    </source>
</evidence>
<keyword evidence="1" id="KW-1133">Transmembrane helix</keyword>
<organism evidence="2">
    <name type="scientific">Rhipicephalus zambeziensis</name>
    <dbReference type="NCBI Taxonomy" id="60191"/>
    <lineage>
        <taxon>Eukaryota</taxon>
        <taxon>Metazoa</taxon>
        <taxon>Ecdysozoa</taxon>
        <taxon>Arthropoda</taxon>
        <taxon>Chelicerata</taxon>
        <taxon>Arachnida</taxon>
        <taxon>Acari</taxon>
        <taxon>Parasitiformes</taxon>
        <taxon>Ixodida</taxon>
        <taxon>Ixodoidea</taxon>
        <taxon>Ixodidae</taxon>
        <taxon>Rhipicephalinae</taxon>
        <taxon>Rhipicephalus</taxon>
        <taxon>Rhipicephalus</taxon>
    </lineage>
</organism>
<dbReference type="EMBL" id="GFPF01001903">
    <property type="protein sequence ID" value="MAA13049.1"/>
    <property type="molecule type" value="Transcribed_RNA"/>
</dbReference>
<feature type="transmembrane region" description="Helical" evidence="1">
    <location>
        <begin position="12"/>
        <end position="29"/>
    </location>
</feature>
<name>A0A224YBK4_9ACAR</name>
<keyword evidence="1" id="KW-0472">Membrane</keyword>
<evidence type="ECO:0000256" key="1">
    <source>
        <dbReference type="SAM" id="Phobius"/>
    </source>
</evidence>
<proteinExistence type="predicted"/>